<evidence type="ECO:0000256" key="9">
    <source>
        <dbReference type="ARBA" id="ARBA00023128"/>
    </source>
</evidence>
<dbReference type="InterPro" id="IPR050747">
    <property type="entry name" value="Mitochondrial_chaperone_BCS1"/>
</dbReference>
<dbReference type="Pfam" id="PF25426">
    <property type="entry name" value="AAA_lid_BCS1"/>
    <property type="match status" value="1"/>
</dbReference>
<evidence type="ECO:0000259" key="15">
    <source>
        <dbReference type="SMART" id="SM01024"/>
    </source>
</evidence>
<evidence type="ECO:0000256" key="11">
    <source>
        <dbReference type="ARBA" id="ARBA00048778"/>
    </source>
</evidence>
<evidence type="ECO:0000313" key="17">
    <source>
        <dbReference type="Proteomes" id="UP000177625"/>
    </source>
</evidence>
<dbReference type="EMBL" id="FJVC01000344">
    <property type="protein sequence ID" value="CZT48601.1"/>
    <property type="molecule type" value="Genomic_DNA"/>
</dbReference>
<feature type="compositionally biased region" description="Basic and acidic residues" evidence="12">
    <location>
        <begin position="562"/>
        <end position="572"/>
    </location>
</feature>
<dbReference type="Gene3D" id="3.40.50.300">
    <property type="entry name" value="P-loop containing nucleotide triphosphate hydrolases"/>
    <property type="match status" value="1"/>
</dbReference>
<feature type="domain" description="AAA+ ATPase" evidence="14">
    <location>
        <begin position="302"/>
        <end position="453"/>
    </location>
</feature>
<dbReference type="InterPro" id="IPR057495">
    <property type="entry name" value="AAA_lid_BCS1"/>
</dbReference>
<sequence length="600" mass="68065">MNQMSKPQLSPILGQKTTELHDEMQLNPQTVLLDYIFPGFSLYTSAISKFLDIDISSYFPVIVALGVVIYCLRYISQWVRGLASQYFMSTADIRADDELYNMLMRWIAQQQFSKQSRLFIANMDLNSRMWNIWRSFDMDDEEDGEDGVQFDEDDNASSPVTKAKEKKIHYTPTFGSHYFWYKGRLLVFRRTETTKSTSWGTTSETEEIRVSSYGRNPNIIKELLEECRQEFAKNDINQTIIYRGGLKPGKAEPAWTRCLSRISRPFSTVVLDEQVRSSLLRDMRDYLRPNNQRWYANRGIPYRRGYLLYGPPGTGKSSLSFAIAGYFKLAIYIVSLNAQAMSEETLGELFAELPKQCVVLLEDIDTAGLTHSREDKSQYAEPIILRIPGSTAVAPPAPNTSRISLSGLLNILDGVASQEGRVLIMTTNHKEKLDEALIHPGRVDMSIEFSLANTQMMTTIFRSIFTTLEADKAPVRCQPKSEPIPAPAVAKLLAGEKAAEAAAALVLEKIEVEKIKKLGDEFAALIPTLDFSPAEIQGYLLKYKRDPEGAVENATAWVEKTKVEKSKKATEDKLEEDQAEAEAEAEKKMLERWKLMHWWA</sequence>
<dbReference type="Pfam" id="PF00004">
    <property type="entry name" value="AAA"/>
    <property type="match status" value="2"/>
</dbReference>
<feature type="compositionally biased region" description="Acidic residues" evidence="12">
    <location>
        <begin position="573"/>
        <end position="583"/>
    </location>
</feature>
<dbReference type="AlphaFoldDB" id="A0A1E1MHN2"/>
<comment type="catalytic activity">
    <reaction evidence="11">
        <text>ATP + H2O = ADP + phosphate + H(+)</text>
        <dbReference type="Rhea" id="RHEA:13065"/>
        <dbReference type="ChEBI" id="CHEBI:15377"/>
        <dbReference type="ChEBI" id="CHEBI:15378"/>
        <dbReference type="ChEBI" id="CHEBI:30616"/>
        <dbReference type="ChEBI" id="CHEBI:43474"/>
        <dbReference type="ChEBI" id="CHEBI:456216"/>
    </reaction>
    <physiologicalReaction direction="left-to-right" evidence="11">
        <dbReference type="Rhea" id="RHEA:13066"/>
    </physiologicalReaction>
</comment>
<dbReference type="GO" id="GO:0005524">
    <property type="term" value="F:ATP binding"/>
    <property type="evidence" value="ECO:0007669"/>
    <property type="project" value="UniProtKB-KW"/>
</dbReference>
<keyword evidence="17" id="KW-1185">Reference proteome</keyword>
<feature type="compositionally biased region" description="Acidic residues" evidence="12">
    <location>
        <begin position="143"/>
        <end position="155"/>
    </location>
</feature>
<organism evidence="16 17">
    <name type="scientific">Rhynchosporium secalis</name>
    <name type="common">Barley scald fungus</name>
    <dbReference type="NCBI Taxonomy" id="38038"/>
    <lineage>
        <taxon>Eukaryota</taxon>
        <taxon>Fungi</taxon>
        <taxon>Dikarya</taxon>
        <taxon>Ascomycota</taxon>
        <taxon>Pezizomycotina</taxon>
        <taxon>Leotiomycetes</taxon>
        <taxon>Helotiales</taxon>
        <taxon>Ploettnerulaceae</taxon>
        <taxon>Rhynchosporium</taxon>
    </lineage>
</organism>
<feature type="region of interest" description="Disordered" evidence="12">
    <location>
        <begin position="562"/>
        <end position="583"/>
    </location>
</feature>
<reference evidence="17" key="1">
    <citation type="submission" date="2016-03" db="EMBL/GenBank/DDBJ databases">
        <authorList>
            <person name="Guldener U."/>
        </authorList>
    </citation>
    <scope>NUCLEOTIDE SEQUENCE [LARGE SCALE GENOMIC DNA]</scope>
</reference>
<accession>A0A1E1MHN2</accession>
<dbReference type="PANTHER" id="PTHR23070">
    <property type="entry name" value="BCS1 AAA-TYPE ATPASE"/>
    <property type="match status" value="1"/>
</dbReference>
<dbReference type="InterPro" id="IPR027417">
    <property type="entry name" value="P-loop_NTPase"/>
</dbReference>
<evidence type="ECO:0000256" key="12">
    <source>
        <dbReference type="SAM" id="MobiDB-lite"/>
    </source>
</evidence>
<keyword evidence="10 13" id="KW-0472">Membrane</keyword>
<feature type="domain" description="BCS1 N-terminal" evidence="15">
    <location>
        <begin position="63"/>
        <end position="269"/>
    </location>
</feature>
<keyword evidence="9" id="KW-0496">Mitochondrion</keyword>
<evidence type="ECO:0000256" key="10">
    <source>
        <dbReference type="ARBA" id="ARBA00023136"/>
    </source>
</evidence>
<protein>
    <submittedName>
        <fullName evidence="16">Related to BCS1 protein</fullName>
    </submittedName>
</protein>
<evidence type="ECO:0000256" key="8">
    <source>
        <dbReference type="ARBA" id="ARBA00022989"/>
    </source>
</evidence>
<evidence type="ECO:0000256" key="6">
    <source>
        <dbReference type="ARBA" id="ARBA00022801"/>
    </source>
</evidence>
<evidence type="ECO:0000256" key="7">
    <source>
        <dbReference type="ARBA" id="ARBA00022840"/>
    </source>
</evidence>
<keyword evidence="8 13" id="KW-1133">Transmembrane helix</keyword>
<keyword evidence="3 13" id="KW-0812">Transmembrane</keyword>
<evidence type="ECO:0000313" key="16">
    <source>
        <dbReference type="EMBL" id="CZT48601.1"/>
    </source>
</evidence>
<dbReference type="GO" id="GO:0016887">
    <property type="term" value="F:ATP hydrolysis activity"/>
    <property type="evidence" value="ECO:0007669"/>
    <property type="project" value="InterPro"/>
</dbReference>
<keyword evidence="7" id="KW-0067">ATP-binding</keyword>
<comment type="similarity">
    <text evidence="2">Belongs to the AAA ATPase family. BCS1 subfamily.</text>
</comment>
<dbReference type="InterPro" id="IPR014851">
    <property type="entry name" value="BCS1_N"/>
</dbReference>
<name>A0A1E1MHN2_RHYSE</name>
<dbReference type="GO" id="GO:0005743">
    <property type="term" value="C:mitochondrial inner membrane"/>
    <property type="evidence" value="ECO:0007669"/>
    <property type="project" value="UniProtKB-SubCell"/>
</dbReference>
<evidence type="ECO:0000256" key="13">
    <source>
        <dbReference type="SAM" id="Phobius"/>
    </source>
</evidence>
<dbReference type="InterPro" id="IPR003593">
    <property type="entry name" value="AAA+_ATPase"/>
</dbReference>
<feature type="region of interest" description="Disordered" evidence="12">
    <location>
        <begin position="143"/>
        <end position="162"/>
    </location>
</feature>
<comment type="subcellular location">
    <subcellularLocation>
        <location evidence="1">Mitochondrion inner membrane</location>
        <topology evidence="1">Single-pass membrane protein</topology>
    </subcellularLocation>
</comment>
<evidence type="ECO:0000259" key="14">
    <source>
        <dbReference type="SMART" id="SM00382"/>
    </source>
</evidence>
<dbReference type="Pfam" id="PF08740">
    <property type="entry name" value="BCS1_N"/>
    <property type="match status" value="1"/>
</dbReference>
<keyword evidence="5" id="KW-0999">Mitochondrion inner membrane</keyword>
<keyword evidence="4" id="KW-0547">Nucleotide-binding</keyword>
<evidence type="ECO:0000256" key="4">
    <source>
        <dbReference type="ARBA" id="ARBA00022741"/>
    </source>
</evidence>
<dbReference type="SMART" id="SM01024">
    <property type="entry name" value="BCS1_N"/>
    <property type="match status" value="1"/>
</dbReference>
<evidence type="ECO:0000256" key="3">
    <source>
        <dbReference type="ARBA" id="ARBA00022692"/>
    </source>
</evidence>
<evidence type="ECO:0000256" key="5">
    <source>
        <dbReference type="ARBA" id="ARBA00022792"/>
    </source>
</evidence>
<dbReference type="SUPFAM" id="SSF52540">
    <property type="entry name" value="P-loop containing nucleoside triphosphate hydrolases"/>
    <property type="match status" value="1"/>
</dbReference>
<evidence type="ECO:0000256" key="1">
    <source>
        <dbReference type="ARBA" id="ARBA00004434"/>
    </source>
</evidence>
<evidence type="ECO:0000256" key="2">
    <source>
        <dbReference type="ARBA" id="ARBA00007448"/>
    </source>
</evidence>
<proteinExistence type="inferred from homology"/>
<gene>
    <name evidence="16" type="ORF">RSE6_09325</name>
</gene>
<feature type="transmembrane region" description="Helical" evidence="13">
    <location>
        <begin position="57"/>
        <end position="75"/>
    </location>
</feature>
<dbReference type="Proteomes" id="UP000177625">
    <property type="component" value="Unassembled WGS sequence"/>
</dbReference>
<dbReference type="SMART" id="SM00382">
    <property type="entry name" value="AAA"/>
    <property type="match status" value="1"/>
</dbReference>
<keyword evidence="6" id="KW-0378">Hydrolase</keyword>
<dbReference type="InterPro" id="IPR003959">
    <property type="entry name" value="ATPase_AAA_core"/>
</dbReference>